<dbReference type="Proteomes" id="UP000327044">
    <property type="component" value="Unassembled WGS sequence"/>
</dbReference>
<dbReference type="OrthoDB" id="10011262at2759"/>
<name>A0A5N4B1P6_PHOPY</name>
<keyword evidence="3 5" id="KW-1133">Transmembrane helix</keyword>
<dbReference type="InterPro" id="IPR019430">
    <property type="entry name" value="7TM_GPCR_serpentine_rcpt_Srx"/>
</dbReference>
<evidence type="ECO:0000259" key="6">
    <source>
        <dbReference type="PROSITE" id="PS50262"/>
    </source>
</evidence>
<dbReference type="InterPro" id="IPR052954">
    <property type="entry name" value="GPCR-Ligand_Int"/>
</dbReference>
<evidence type="ECO:0000313" key="8">
    <source>
        <dbReference type="Proteomes" id="UP000327044"/>
    </source>
</evidence>
<accession>A0A5N4B1P6</accession>
<evidence type="ECO:0000256" key="2">
    <source>
        <dbReference type="ARBA" id="ARBA00022692"/>
    </source>
</evidence>
<dbReference type="InParanoid" id="A0A5N4B1P6"/>
<dbReference type="EMBL" id="VVIM01000001">
    <property type="protein sequence ID" value="KAB0803486.1"/>
    <property type="molecule type" value="Genomic_DNA"/>
</dbReference>
<evidence type="ECO:0000256" key="1">
    <source>
        <dbReference type="ARBA" id="ARBA00004370"/>
    </source>
</evidence>
<dbReference type="SUPFAM" id="SSF81321">
    <property type="entry name" value="Family A G protein-coupled receptor-like"/>
    <property type="match status" value="1"/>
</dbReference>
<feature type="domain" description="G-protein coupled receptors family 1 profile" evidence="6">
    <location>
        <begin position="50"/>
        <end position="317"/>
    </location>
</feature>
<protein>
    <recommendedName>
        <fullName evidence="6">G-protein coupled receptors family 1 profile domain-containing protein</fullName>
    </recommendedName>
</protein>
<dbReference type="AlphaFoldDB" id="A0A5N4B1P6"/>
<dbReference type="PANTHER" id="PTHR46641:SF25">
    <property type="entry name" value="CNMAMIDE RECEPTOR-RELATED"/>
    <property type="match status" value="1"/>
</dbReference>
<keyword evidence="4 5" id="KW-0472">Membrane</keyword>
<keyword evidence="2 5" id="KW-0812">Transmembrane</keyword>
<evidence type="ECO:0000256" key="5">
    <source>
        <dbReference type="SAM" id="Phobius"/>
    </source>
</evidence>
<dbReference type="Pfam" id="PF10328">
    <property type="entry name" value="7TM_GPCR_Srx"/>
    <property type="match status" value="1"/>
</dbReference>
<feature type="transmembrane region" description="Helical" evidence="5">
    <location>
        <begin position="34"/>
        <end position="58"/>
    </location>
</feature>
<evidence type="ECO:0000313" key="7">
    <source>
        <dbReference type="EMBL" id="KAB0803486.1"/>
    </source>
</evidence>
<comment type="caution">
    <text evidence="7">The sequence shown here is derived from an EMBL/GenBank/DDBJ whole genome shotgun (WGS) entry which is preliminary data.</text>
</comment>
<evidence type="ECO:0000256" key="4">
    <source>
        <dbReference type="ARBA" id="ARBA00023136"/>
    </source>
</evidence>
<feature type="transmembrane region" description="Helical" evidence="5">
    <location>
        <begin position="108"/>
        <end position="134"/>
    </location>
</feature>
<dbReference type="PROSITE" id="PS50262">
    <property type="entry name" value="G_PROTEIN_RECEP_F1_2"/>
    <property type="match status" value="1"/>
</dbReference>
<dbReference type="Gene3D" id="1.20.1070.10">
    <property type="entry name" value="Rhodopsin 7-helix transmembrane proteins"/>
    <property type="match status" value="1"/>
</dbReference>
<dbReference type="GO" id="GO:0016020">
    <property type="term" value="C:membrane"/>
    <property type="evidence" value="ECO:0007669"/>
    <property type="project" value="UniProtKB-SubCell"/>
</dbReference>
<feature type="transmembrane region" description="Helical" evidence="5">
    <location>
        <begin position="155"/>
        <end position="175"/>
    </location>
</feature>
<gene>
    <name evidence="7" type="ORF">PPYR_00456</name>
</gene>
<feature type="transmembrane region" description="Helical" evidence="5">
    <location>
        <begin position="195"/>
        <end position="221"/>
    </location>
</feature>
<feature type="transmembrane region" description="Helical" evidence="5">
    <location>
        <begin position="67"/>
        <end position="88"/>
    </location>
</feature>
<organism evidence="7 8">
    <name type="scientific">Photinus pyralis</name>
    <name type="common">Common eastern firefly</name>
    <name type="synonym">Lampyris pyralis</name>
    <dbReference type="NCBI Taxonomy" id="7054"/>
    <lineage>
        <taxon>Eukaryota</taxon>
        <taxon>Metazoa</taxon>
        <taxon>Ecdysozoa</taxon>
        <taxon>Arthropoda</taxon>
        <taxon>Hexapoda</taxon>
        <taxon>Insecta</taxon>
        <taxon>Pterygota</taxon>
        <taxon>Neoptera</taxon>
        <taxon>Endopterygota</taxon>
        <taxon>Coleoptera</taxon>
        <taxon>Polyphaga</taxon>
        <taxon>Elateriformia</taxon>
        <taxon>Elateroidea</taxon>
        <taxon>Lampyridae</taxon>
        <taxon>Lampyrinae</taxon>
        <taxon>Photinus</taxon>
    </lineage>
</organism>
<proteinExistence type="predicted"/>
<dbReference type="InterPro" id="IPR017452">
    <property type="entry name" value="GPCR_Rhodpsn_7TM"/>
</dbReference>
<comment type="subcellular location">
    <subcellularLocation>
        <location evidence="1">Membrane</location>
    </subcellularLocation>
</comment>
<sequence>MYPVQLREMERTSRNIRYIDNGNVLSVLPAFSNFVYSALIPTICAFGIIGNLICLVVLSKMQKRCSFYVYLSVVATANFLTCIVLFVSGLSRGLLSNHGNWETLDSLIFLPIGECLNCISACATVFVTIDRLIYLKKPTQTFKPKFCKRGVAGRIMLFIACGSAVYVLPYCFVYKLGENWTVEKTPFYDSIYFTIYNWLDVCLLAVVPAIVLSIGNTMLFLSIRNACQILKDCQSKVCNGKIRVIVDQTKITITLVAIVFVHLIGEVPAHFTRRITSANILFGGDDKQAEDSVIMEYFRVATTLLNALHLAMKFILYANFCPPFCKALKNCVCLKKHRKFNRTTVKLYLIEINFLATLEKCAKECSQIKIFDSLVGKSSALRVQNILC</sequence>
<keyword evidence="8" id="KW-1185">Reference proteome</keyword>
<dbReference type="PANTHER" id="PTHR46641">
    <property type="entry name" value="FMRFAMIDE RECEPTOR-RELATED"/>
    <property type="match status" value="1"/>
</dbReference>
<reference evidence="7 8" key="1">
    <citation type="journal article" date="2018" name="Elife">
        <title>Firefly genomes illuminate parallel origins of bioluminescence in beetles.</title>
        <authorList>
            <person name="Fallon T.R."/>
            <person name="Lower S.E."/>
            <person name="Chang C.H."/>
            <person name="Bessho-Uehara M."/>
            <person name="Martin G.J."/>
            <person name="Bewick A.J."/>
            <person name="Behringer M."/>
            <person name="Debat H.J."/>
            <person name="Wong I."/>
            <person name="Day J.C."/>
            <person name="Suvorov A."/>
            <person name="Silva C.J."/>
            <person name="Stanger-Hall K.F."/>
            <person name="Hall D.W."/>
            <person name="Schmitz R.J."/>
            <person name="Nelson D.R."/>
            <person name="Lewis S.M."/>
            <person name="Shigenobu S."/>
            <person name="Bybee S.M."/>
            <person name="Larracuente A.M."/>
            <person name="Oba Y."/>
            <person name="Weng J.K."/>
        </authorList>
    </citation>
    <scope>NUCLEOTIDE SEQUENCE [LARGE SCALE GENOMIC DNA]</scope>
    <source>
        <strain evidence="7">1611_PpyrPB1</strain>
        <tissue evidence="7">Whole body</tissue>
    </source>
</reference>
<dbReference type="CDD" id="cd14978">
    <property type="entry name" value="7tmA_FMRFamide_R-like"/>
    <property type="match status" value="1"/>
</dbReference>
<evidence type="ECO:0000256" key="3">
    <source>
        <dbReference type="ARBA" id="ARBA00022989"/>
    </source>
</evidence>